<reference evidence="1" key="1">
    <citation type="submission" date="2014-09" db="EMBL/GenBank/DDBJ databases">
        <authorList>
            <person name="Magalhaes I.L.F."/>
            <person name="Oliveira U."/>
            <person name="Santos F.R."/>
            <person name="Vidigal T.H.D.A."/>
            <person name="Brescovit A.D."/>
            <person name="Santos A.J."/>
        </authorList>
    </citation>
    <scope>NUCLEOTIDE SEQUENCE</scope>
    <source>
        <tissue evidence="1">Shoot tissue taken approximately 20 cm above the soil surface</tissue>
    </source>
</reference>
<evidence type="ECO:0000313" key="1">
    <source>
        <dbReference type="EMBL" id="JAE38553.1"/>
    </source>
</evidence>
<sequence>MTPPTSTILPNRIILLSSQQQLNSICITKELNCIAVT</sequence>
<reference evidence="1" key="2">
    <citation type="journal article" date="2015" name="Data Brief">
        <title>Shoot transcriptome of the giant reed, Arundo donax.</title>
        <authorList>
            <person name="Barrero R.A."/>
            <person name="Guerrero F.D."/>
            <person name="Moolhuijzen P."/>
            <person name="Goolsby J.A."/>
            <person name="Tidwell J."/>
            <person name="Bellgard S.E."/>
            <person name="Bellgard M.I."/>
        </authorList>
    </citation>
    <scope>NUCLEOTIDE SEQUENCE</scope>
    <source>
        <tissue evidence="1">Shoot tissue taken approximately 20 cm above the soil surface</tissue>
    </source>
</reference>
<organism evidence="1">
    <name type="scientific">Arundo donax</name>
    <name type="common">Giant reed</name>
    <name type="synonym">Donax arundinaceus</name>
    <dbReference type="NCBI Taxonomy" id="35708"/>
    <lineage>
        <taxon>Eukaryota</taxon>
        <taxon>Viridiplantae</taxon>
        <taxon>Streptophyta</taxon>
        <taxon>Embryophyta</taxon>
        <taxon>Tracheophyta</taxon>
        <taxon>Spermatophyta</taxon>
        <taxon>Magnoliopsida</taxon>
        <taxon>Liliopsida</taxon>
        <taxon>Poales</taxon>
        <taxon>Poaceae</taxon>
        <taxon>PACMAD clade</taxon>
        <taxon>Arundinoideae</taxon>
        <taxon>Arundineae</taxon>
        <taxon>Arundo</taxon>
    </lineage>
</organism>
<dbReference type="AlphaFoldDB" id="A0A0A9I078"/>
<dbReference type="EMBL" id="GBRH01159343">
    <property type="protein sequence ID" value="JAE38553.1"/>
    <property type="molecule type" value="Transcribed_RNA"/>
</dbReference>
<protein>
    <submittedName>
        <fullName evidence="1">Uncharacterized protein</fullName>
    </submittedName>
</protein>
<accession>A0A0A9I078</accession>
<name>A0A0A9I078_ARUDO</name>
<proteinExistence type="predicted"/>